<organism evidence="1 2">
    <name type="scientific">Chaetomium tenue</name>
    <dbReference type="NCBI Taxonomy" id="1854479"/>
    <lineage>
        <taxon>Eukaryota</taxon>
        <taxon>Fungi</taxon>
        <taxon>Dikarya</taxon>
        <taxon>Ascomycota</taxon>
        <taxon>Pezizomycotina</taxon>
        <taxon>Sordariomycetes</taxon>
        <taxon>Sordariomycetidae</taxon>
        <taxon>Sordariales</taxon>
        <taxon>Chaetomiaceae</taxon>
        <taxon>Chaetomium</taxon>
    </lineage>
</organism>
<proteinExistence type="predicted"/>
<gene>
    <name evidence="1" type="ORF">F5144DRAFT_591598</name>
</gene>
<dbReference type="EMBL" id="JAGIZQ010000003">
    <property type="protein sequence ID" value="KAH6636428.1"/>
    <property type="molecule type" value="Genomic_DNA"/>
</dbReference>
<dbReference type="Proteomes" id="UP000724584">
    <property type="component" value="Unassembled WGS sequence"/>
</dbReference>
<protein>
    <submittedName>
        <fullName evidence="1">Major facilitator superfamily domain-containing protein</fullName>
    </submittedName>
</protein>
<evidence type="ECO:0000313" key="1">
    <source>
        <dbReference type="EMBL" id="KAH6636428.1"/>
    </source>
</evidence>
<name>A0ACB7PGG2_9PEZI</name>
<evidence type="ECO:0000313" key="2">
    <source>
        <dbReference type="Proteomes" id="UP000724584"/>
    </source>
</evidence>
<accession>A0ACB7PGG2</accession>
<comment type="caution">
    <text evidence="1">The sequence shown here is derived from an EMBL/GenBank/DDBJ whole genome shotgun (WGS) entry which is preliminary data.</text>
</comment>
<keyword evidence="2" id="KW-1185">Reference proteome</keyword>
<sequence length="501" mass="53202">MPLSASPISPDQNERAPAAAAEKAVTASVAAPPDSPAYSAFSKNQIILILCLASFAASFSPLSSFIFFPAIDDLAQALDVSVGKVNLTITSYMIVAGLAPAILGDLADNIGRRMIYLFMMIVYCIANTGLALQTNWTALFLLRMLQSTGSAATIALGYGVVSDVAPPSERGAFVSGLVIGPNIATAIGPILGGALTSYAGWRWIFGFLAIWSSICVLLIALLLPETARSVVGNGSRKVSTLRRPLIAISSFRSPEQVPYSSGKDDGSGTAPVSRPEDGRESHPFKFPNPLASLKLLWAKDSALITLIFGVFYMNLSSLQATTSTLFVEIHSISGIGLGLVYLPSGIGSCIGAYYAGNLMDHDYRVVARKHNFEINKRAGDDLADFPIEKARFRSIWYVLSAAGLSMVGYGWSMHFRVHMAVPLVLHFVIGLSIAVVFNMSGTLLVDIHPKSPSTAQAANSLVRAFLAGAGTACVQPCIDAVGVGWTFTLFGGLGMAFKYRK</sequence>
<reference evidence="1 2" key="1">
    <citation type="journal article" date="2021" name="Nat. Commun.">
        <title>Genetic determinants of endophytism in the Arabidopsis root mycobiome.</title>
        <authorList>
            <person name="Mesny F."/>
            <person name="Miyauchi S."/>
            <person name="Thiergart T."/>
            <person name="Pickel B."/>
            <person name="Atanasova L."/>
            <person name="Karlsson M."/>
            <person name="Huettel B."/>
            <person name="Barry K.W."/>
            <person name="Haridas S."/>
            <person name="Chen C."/>
            <person name="Bauer D."/>
            <person name="Andreopoulos W."/>
            <person name="Pangilinan J."/>
            <person name="LaButti K."/>
            <person name="Riley R."/>
            <person name="Lipzen A."/>
            <person name="Clum A."/>
            <person name="Drula E."/>
            <person name="Henrissat B."/>
            <person name="Kohler A."/>
            <person name="Grigoriev I.V."/>
            <person name="Martin F.M."/>
            <person name="Hacquard S."/>
        </authorList>
    </citation>
    <scope>NUCLEOTIDE SEQUENCE [LARGE SCALE GENOMIC DNA]</scope>
    <source>
        <strain evidence="1 2">MPI-SDFR-AT-0079</strain>
    </source>
</reference>